<dbReference type="Proteomes" id="UP000420562">
    <property type="component" value="Unassembled WGS sequence"/>
</dbReference>
<dbReference type="SMART" id="SM00062">
    <property type="entry name" value="PBPb"/>
    <property type="match status" value="1"/>
</dbReference>
<comment type="caution">
    <text evidence="4">The sequence shown here is derived from an EMBL/GenBank/DDBJ whole genome shotgun (WGS) entry which is preliminary data.</text>
</comment>
<evidence type="ECO:0000313" key="4">
    <source>
        <dbReference type="EMBL" id="KAB0663901.1"/>
    </source>
</evidence>
<dbReference type="EMBL" id="VZQZ01000011">
    <property type="protein sequence ID" value="KAB0663901.1"/>
    <property type="molecule type" value="Genomic_DNA"/>
</dbReference>
<protein>
    <submittedName>
        <fullName evidence="4">ABC transporter substrate-binding protein</fullName>
    </submittedName>
</protein>
<feature type="transmembrane region" description="Helical" evidence="2">
    <location>
        <begin position="27"/>
        <end position="47"/>
    </location>
</feature>
<comment type="similarity">
    <text evidence="1">Belongs to the bacterial solute-binding protein SsuA/TauA family.</text>
</comment>
<evidence type="ECO:0000313" key="5">
    <source>
        <dbReference type="Proteomes" id="UP000420562"/>
    </source>
</evidence>
<dbReference type="AlphaFoldDB" id="A0A7J4ZNN2"/>
<dbReference type="InterPro" id="IPR001638">
    <property type="entry name" value="Solute-binding_3/MltF_N"/>
</dbReference>
<keyword evidence="2" id="KW-1133">Transmembrane helix</keyword>
<reference evidence="4 5" key="1">
    <citation type="submission" date="2019-09" db="EMBL/GenBank/DDBJ databases">
        <title>Geobacter sp. Red96, a novel strain isolated from paddy soil.</title>
        <authorList>
            <person name="Xu Z."/>
            <person name="Masuda Y."/>
            <person name="Itoh H."/>
            <person name="Senoo K."/>
        </authorList>
    </citation>
    <scope>NUCLEOTIDE SEQUENCE [LARGE SCALE GENOMIC DNA]</scope>
    <source>
        <strain evidence="4 5">Red96</strain>
    </source>
</reference>
<proteinExistence type="inferred from homology"/>
<accession>A0A7J4ZNN2</accession>
<dbReference type="PANTHER" id="PTHR30024">
    <property type="entry name" value="ALIPHATIC SULFONATES-BINDING PROTEIN-RELATED"/>
    <property type="match status" value="1"/>
</dbReference>
<organism evidence="4 5">
    <name type="scientific">Oryzomonas japonica</name>
    <dbReference type="NCBI Taxonomy" id="2603858"/>
    <lineage>
        <taxon>Bacteria</taxon>
        <taxon>Pseudomonadati</taxon>
        <taxon>Thermodesulfobacteriota</taxon>
        <taxon>Desulfuromonadia</taxon>
        <taxon>Geobacterales</taxon>
        <taxon>Geobacteraceae</taxon>
        <taxon>Oryzomonas</taxon>
    </lineage>
</organism>
<name>A0A7J4ZNN2_9BACT</name>
<keyword evidence="2" id="KW-0472">Membrane</keyword>
<feature type="domain" description="Solute-binding protein family 3/N-terminal" evidence="3">
    <location>
        <begin position="55"/>
        <end position="283"/>
    </location>
</feature>
<sequence>MISLSTWIRPWPRCNGNRNKGETDMGMWRTGIIVVGVSAVLAGAVAARQGAAPARIIVADAKTTNHLNLYVAQERGLFRKHGLDVAIVEARDPALARDLVISGQADVFWSCPSVAVSAIANGAPLKIIAQVKAPCSSLLVVPKGSPIKSYKDLNGKRIAGSSPACEAVIAYEKKARETGARFVLEKLAGGQAIAALDAGKVDGAILEDPHLAIAEIKGYRVVLRDAPQKFPCRTINVRTAYLKENPDALKRLVAAIREANSFINKAPASRQVAEIALKYTGAPQQAITRAARRFTFSDRINEKGLNTLGEELASLREIRENPKDNLYAPAFKGITWGRVH</sequence>
<evidence type="ECO:0000259" key="3">
    <source>
        <dbReference type="SMART" id="SM00062"/>
    </source>
</evidence>
<evidence type="ECO:0000256" key="2">
    <source>
        <dbReference type="SAM" id="Phobius"/>
    </source>
</evidence>
<keyword evidence="2" id="KW-0812">Transmembrane</keyword>
<dbReference type="InterPro" id="IPR015168">
    <property type="entry name" value="SsuA/THI5"/>
</dbReference>
<dbReference type="Gene3D" id="3.40.190.10">
    <property type="entry name" value="Periplasmic binding protein-like II"/>
    <property type="match status" value="2"/>
</dbReference>
<gene>
    <name evidence="4" type="ORF">F6V25_15880</name>
</gene>
<evidence type="ECO:0000256" key="1">
    <source>
        <dbReference type="ARBA" id="ARBA00010742"/>
    </source>
</evidence>
<dbReference type="Pfam" id="PF09084">
    <property type="entry name" value="NMT1"/>
    <property type="match status" value="1"/>
</dbReference>
<dbReference type="SUPFAM" id="SSF53850">
    <property type="entry name" value="Periplasmic binding protein-like II"/>
    <property type="match status" value="1"/>
</dbReference>
<keyword evidence="5" id="KW-1185">Reference proteome</keyword>